<evidence type="ECO:0000313" key="3">
    <source>
        <dbReference type="Proteomes" id="UP000243136"/>
    </source>
</evidence>
<gene>
    <name evidence="2" type="ORF">CGC56_04850</name>
</gene>
<reference evidence="3" key="1">
    <citation type="submission" date="2017-06" db="EMBL/GenBank/DDBJ databases">
        <title>Capnocytophaga spp. assemblies.</title>
        <authorList>
            <person name="Gulvik C.A."/>
        </authorList>
    </citation>
    <scope>NUCLEOTIDE SEQUENCE [LARGE SCALE GENOMIC DNA]</scope>
    <source>
        <strain evidence="3">H5594</strain>
    </source>
</reference>
<accession>A0A250G472</accession>
<name>A0A250G472_9FLAO</name>
<keyword evidence="1" id="KW-0732">Signal</keyword>
<sequence length="141" mass="16252">MRTIIVLNLMLFSALSFSQTKTEKMIDSVLVKNVGKTYEQYLTHFKKTDIEYKTKTDKIRSQIQERNDSAFRTLPTFPNKIYATQTYPMVVIVKNKKEYSLQDLSKIAFKAVKKSHFLNQQEGSALFGTQGSFGVYFIEVG</sequence>
<dbReference type="AlphaFoldDB" id="A0A250G472"/>
<dbReference type="Proteomes" id="UP000243136">
    <property type="component" value="Chromosome"/>
</dbReference>
<protein>
    <submittedName>
        <fullName evidence="2">Uncharacterized protein</fullName>
    </submittedName>
</protein>
<feature type="chain" id="PRO_5012377245" evidence="1">
    <location>
        <begin position="19"/>
        <end position="141"/>
    </location>
</feature>
<evidence type="ECO:0000256" key="1">
    <source>
        <dbReference type="SAM" id="SignalP"/>
    </source>
</evidence>
<dbReference type="RefSeq" id="WP_095917032.1">
    <property type="nucleotide sequence ID" value="NZ_CP022388.1"/>
</dbReference>
<organism evidence="2 3">
    <name type="scientific">Capnocytophaga canimorsus</name>
    <dbReference type="NCBI Taxonomy" id="28188"/>
    <lineage>
        <taxon>Bacteria</taxon>
        <taxon>Pseudomonadati</taxon>
        <taxon>Bacteroidota</taxon>
        <taxon>Flavobacteriia</taxon>
        <taxon>Flavobacteriales</taxon>
        <taxon>Flavobacteriaceae</taxon>
        <taxon>Capnocytophaga</taxon>
    </lineage>
</organism>
<evidence type="ECO:0000313" key="2">
    <source>
        <dbReference type="EMBL" id="ATA91555.1"/>
    </source>
</evidence>
<feature type="signal peptide" evidence="1">
    <location>
        <begin position="1"/>
        <end position="18"/>
    </location>
</feature>
<proteinExistence type="predicted"/>
<dbReference type="EMBL" id="CP022388">
    <property type="protein sequence ID" value="ATA91555.1"/>
    <property type="molecule type" value="Genomic_DNA"/>
</dbReference>